<protein>
    <submittedName>
        <fullName evidence="2">VOC family protein</fullName>
    </submittedName>
</protein>
<sequence>MASPTFAPYISFPGTADEAFRHYADVFGGELQITHYGAFPTEGFPFQPPQDAVAHAELHGGRITLTGGDAVGPDQPVVSSDVYSFLIGLETTAEANALIDALVSGGGRVAMPFALAPWGDHYGQVTDRFGVLWAFVVPGEHGPSAAGADGSSAETA</sequence>
<dbReference type="Gene3D" id="3.10.180.10">
    <property type="entry name" value="2,3-Dihydroxybiphenyl 1,2-Dioxygenase, domain 1"/>
    <property type="match status" value="1"/>
</dbReference>
<evidence type="ECO:0000313" key="3">
    <source>
        <dbReference type="Proteomes" id="UP000612352"/>
    </source>
</evidence>
<dbReference type="InterPro" id="IPR028973">
    <property type="entry name" value="PhnB-like"/>
</dbReference>
<dbReference type="Proteomes" id="UP000612352">
    <property type="component" value="Unassembled WGS sequence"/>
</dbReference>
<dbReference type="SUPFAM" id="SSF54593">
    <property type="entry name" value="Glyoxalase/Bleomycin resistance protein/Dihydroxybiphenyl dioxygenase"/>
    <property type="match status" value="1"/>
</dbReference>
<name>A0ABS1BDZ1_9MICO</name>
<dbReference type="Pfam" id="PF00903">
    <property type="entry name" value="Glyoxalase"/>
    <property type="match status" value="1"/>
</dbReference>
<dbReference type="CDD" id="cd06588">
    <property type="entry name" value="PhnB_like"/>
    <property type="match status" value="1"/>
</dbReference>
<keyword evidence="3" id="KW-1185">Reference proteome</keyword>
<evidence type="ECO:0000313" key="2">
    <source>
        <dbReference type="EMBL" id="MBK0332816.1"/>
    </source>
</evidence>
<dbReference type="InterPro" id="IPR004360">
    <property type="entry name" value="Glyas_Fos-R_dOase_dom"/>
</dbReference>
<dbReference type="EMBL" id="JAEDAJ010000014">
    <property type="protein sequence ID" value="MBK0332816.1"/>
    <property type="molecule type" value="Genomic_DNA"/>
</dbReference>
<accession>A0ABS1BDZ1</accession>
<comment type="caution">
    <text evidence="2">The sequence shown here is derived from an EMBL/GenBank/DDBJ whole genome shotgun (WGS) entry which is preliminary data.</text>
</comment>
<gene>
    <name evidence="2" type="ORF">I8D64_15545</name>
</gene>
<dbReference type="PANTHER" id="PTHR33990">
    <property type="entry name" value="PROTEIN YJDN-RELATED"/>
    <property type="match status" value="1"/>
</dbReference>
<organism evidence="2 3">
    <name type="scientific">Brachybacterium halotolerans</name>
    <dbReference type="NCBI Taxonomy" id="2795215"/>
    <lineage>
        <taxon>Bacteria</taxon>
        <taxon>Bacillati</taxon>
        <taxon>Actinomycetota</taxon>
        <taxon>Actinomycetes</taxon>
        <taxon>Micrococcales</taxon>
        <taxon>Dermabacteraceae</taxon>
        <taxon>Brachybacterium</taxon>
    </lineage>
</organism>
<dbReference type="PANTHER" id="PTHR33990:SF1">
    <property type="entry name" value="PROTEIN YJDN"/>
    <property type="match status" value="1"/>
</dbReference>
<evidence type="ECO:0000259" key="1">
    <source>
        <dbReference type="Pfam" id="PF00903"/>
    </source>
</evidence>
<dbReference type="InterPro" id="IPR029068">
    <property type="entry name" value="Glyas_Bleomycin-R_OHBP_Dase"/>
</dbReference>
<dbReference type="RefSeq" id="WP_200503711.1">
    <property type="nucleotide sequence ID" value="NZ_JAEDAJ010000014.1"/>
</dbReference>
<reference evidence="2 3" key="1">
    <citation type="submission" date="2020-12" db="EMBL/GenBank/DDBJ databases">
        <title>Brachybacterium sp. MASK1Z-5, whole genome shotgun sequence.</title>
        <authorList>
            <person name="Tuo L."/>
        </authorList>
    </citation>
    <scope>NUCLEOTIDE SEQUENCE [LARGE SCALE GENOMIC DNA]</scope>
    <source>
        <strain evidence="2 3">MASK1Z-5</strain>
    </source>
</reference>
<feature type="domain" description="Glyoxalase/fosfomycin resistance/dioxygenase" evidence="1">
    <location>
        <begin position="14"/>
        <end position="135"/>
    </location>
</feature>
<proteinExistence type="predicted"/>